<organism evidence="2 3">
    <name type="scientific">Peronospora farinosa</name>
    <dbReference type="NCBI Taxonomy" id="134698"/>
    <lineage>
        <taxon>Eukaryota</taxon>
        <taxon>Sar</taxon>
        <taxon>Stramenopiles</taxon>
        <taxon>Oomycota</taxon>
        <taxon>Peronosporomycetes</taxon>
        <taxon>Peronosporales</taxon>
        <taxon>Peronosporaceae</taxon>
        <taxon>Peronospora</taxon>
    </lineage>
</organism>
<accession>A0AAV0T882</accession>
<reference evidence="2" key="1">
    <citation type="submission" date="2022-12" db="EMBL/GenBank/DDBJ databases">
        <authorList>
            <person name="Webb A."/>
        </authorList>
    </citation>
    <scope>NUCLEOTIDE SEQUENCE</scope>
    <source>
        <strain evidence="2">Pf2</strain>
    </source>
</reference>
<dbReference type="GO" id="GO:0006606">
    <property type="term" value="P:protein import into nucleus"/>
    <property type="evidence" value="ECO:0007669"/>
    <property type="project" value="TreeGrafter"/>
</dbReference>
<dbReference type="PANTHER" id="PTHR31431:SF1">
    <property type="entry name" value="NUCLEOPORIN NUP188"/>
    <property type="match status" value="1"/>
</dbReference>
<name>A0AAV0T882_9STRA</name>
<proteinExistence type="predicted"/>
<dbReference type="PANTHER" id="PTHR31431">
    <property type="entry name" value="NUCLEOPORIN NUP188 HOMOLOG"/>
    <property type="match status" value="1"/>
</dbReference>
<protein>
    <submittedName>
        <fullName evidence="2">Uncharacterized protein</fullName>
    </submittedName>
</protein>
<feature type="compositionally biased region" description="Polar residues" evidence="1">
    <location>
        <begin position="1541"/>
        <end position="1564"/>
    </location>
</feature>
<feature type="region of interest" description="Disordered" evidence="1">
    <location>
        <begin position="1516"/>
        <end position="1581"/>
    </location>
</feature>
<evidence type="ECO:0000256" key="1">
    <source>
        <dbReference type="SAM" id="MobiDB-lite"/>
    </source>
</evidence>
<feature type="compositionally biased region" description="Polar residues" evidence="1">
    <location>
        <begin position="1516"/>
        <end position="1533"/>
    </location>
</feature>
<dbReference type="InterPro" id="IPR044840">
    <property type="entry name" value="Nup188"/>
</dbReference>
<sequence>MAESPRSILSWLRRCRRDELSVDRVLESIHSIYGVIPLGGCMDSTDGVTLPATSKRSVLTLFSASKNALLEHKSGTTKDETNDWTLLLRSVQLPSKSDQQELQQALEMLQDEEKNEKKPLSIETLRQKFFTMRRLYFEVRIELLRVARDAQHPSNQAAQEIVQELLKEGLQDVLLDEMHSRQFYDLPVINGVGRAENKALEAWELQFLEEETLLRELLLLTLVVTTEKKTTLYCAVKIAKTVQNWETRIRNEVFTANTLAMPKAQQLIRKLTQIGVLVALKLLYNIEDTLDYEDLRQVTKNFFLTESSGLLSGELVTSSVPGVLLLAWAAVLGRQYRKMTECNRKSEEIRELKSMLETTLAAAERLHSFYYLHSLLCSLIFSIDKTDSSKMERKPFLLPMSVHAKTLWELPNVPAFAGLCGANTTLSQQLIGSNSAFVYQDVVAEFLNDMLSSLGYMDNIDGVQQLHAMVKFVLPAVSNVRVAKQILGIDMEESNMVDIMNSGEIAALRILLTKTRVYLPHSLLPCVQMFTALCYNDQNYTSPSVIRQVLKYFSSPRAGLEGETTTGVFCRPLPPTEYFAEIQDEPDQLQCTRAFAYDDADGRLVVPVGTVGMIVGSSDVVQVKWLLSDSNEGKNAFSLWDLLFLNADRFVAGLQSGSFADLHRTNSEDMHVLTSFFEFIVQLGQGQDGEQFAVKEMTRRWGEARLRHWWVAHQLPSPEVYVSQLLRQKIALPTLLLASRENLVSWRIRDRYIREQILVQIGDTKSLGSGNTKMALNSTSTMTSYSVDGGIHLLRLLLGVLDGFLHKFSRDTDNDAMKGQSAGFAMHLHLVAASFIALRTILATTSGVELLMNSSLGGGQEECINLIVKSAKKFFEVQERLTGEYPVVLATQDIFMSVVRWFLSKEVQLLANLSKSEDKLFSREFVASERLWYVSAAEFAIEVLSTHEGWKFVTTTDRCEVKERCFRLLYVLVLPRKCTQKRNDMVLAFKSALRGTLATDMPLLIKLLRSSCAVLSPMKGHRGHWNRYSLADNNEDSEVSSINVESHKERFPLKYKSEIDRDGDNMMQLESLVTTCLRLVAFLITSHSNVVDAPAARKILLAPIYGGGSKERNLLTIVTLCGGYLEYSLEKAPGIVYWSLQILQHAAVALDYHEERESRNLSSMHSLIALFHGYQDLDVVRGKFAHLLQVSSTHQSALRKEVIEFLTLCLEHQPGFLALLLFGEERAEGSKSEDTTKEKVEGDPFSFVTLLERFFESSERLLEQASDLLCALLAFLVQVWKGAIQHRLVIHLKIMTALRARPAFWLNVTRALKIHMSLNSVEERGLLDMELAAATAEGVGNLQSPSNLSEVYIGRSSAYGYMARSLILQLVSYEWHDQVSKQKDHPLVDVLKSFGKEGLFSHWSRTFTHLDYSPAQLELYASSIDLNMLTTNLLSDISARGISMYIEGLICNTSTLKWQLSAGGDFRLEASPADVRMLKLGQWSNLQAAYLHAQLFLLSKWKVFMMELCCLQTSGAAHSTPDVDTSSELTTLRQSKRKDSTILSPPRNSGTDSTPSMGATSREQLTASASSTSTSESTPALPSSLIFGDRTSFEMIRVVADVIKARVNQHENQDQVLDYFVLLHLHDLVQLLVSMLQHQLCLVVRKTRDPKLSQTRQHLNGSSAEPNFACDAGATFELLAVVEKAISAVHDSMDQIVCKVDLVGLGAKSHLMSAPSIKLTFMPLISHLVTDYTQRVESVTGGLLTSLFTAALLLMRHLSKINNHKNVANKNVELESISPPKSLLQMKLIGRCMNVIASCDDNQPQLMTSSRTLFQLSRCLFQEVLDSFISVDASVSSIIKLRTYNVLQLNPLVKKLEHEEHGIGALFHLLVQRFRLSQYDKEVTAKQEEACQTLRGLVAVVWNPTNSELCQRTMLKGKSSSYPASRLRLISILATQLLPLLQTQMEREEAITKLRGYKLSVRDSNETDHTKEKENLERSIAHQMWCLVLDFVGGLVRLQANLTGIASDDVDVWGFMSSAEPLLLSAVEPGICQRLTAATIAEHQALLRLLNALSGTATRRKRWREAFPTNCVVLMEHSRQLLWRACVLLGSSSVENGRLRAERMQKEKRDKSVSQAIMGFGASRTSKSPQSPRSPSAFTYAHQTLLYDHLQAVEDDEKRKLAEFHRELETELVVVVQLASSLLIKWTASLADRNVVLVVDGVRRVDEEQLVPLLALIPPSEARSMNSSPGVGHLCLAMDFVLDQLLAEEDSLLKPHTTGMKTVLVNAINACALLFLKTFLLYFEQYELVKRDYDELNRFFRQFNARLSKDDTGSSVGVDVELIQHISKVCLR</sequence>
<comment type="caution">
    <text evidence="2">The sequence shown here is derived from an EMBL/GenBank/DDBJ whole genome shotgun (WGS) entry which is preliminary data.</text>
</comment>
<feature type="compositionally biased region" description="Low complexity" evidence="1">
    <location>
        <begin position="1565"/>
        <end position="1581"/>
    </location>
</feature>
<dbReference type="GO" id="GO:0017056">
    <property type="term" value="F:structural constituent of nuclear pore"/>
    <property type="evidence" value="ECO:0007669"/>
    <property type="project" value="InterPro"/>
</dbReference>
<dbReference type="GO" id="GO:0044611">
    <property type="term" value="C:nuclear pore inner ring"/>
    <property type="evidence" value="ECO:0007669"/>
    <property type="project" value="TreeGrafter"/>
</dbReference>
<dbReference type="EMBL" id="CANTFK010000343">
    <property type="protein sequence ID" value="CAI5714576.1"/>
    <property type="molecule type" value="Genomic_DNA"/>
</dbReference>
<dbReference type="Proteomes" id="UP001159659">
    <property type="component" value="Unassembled WGS sequence"/>
</dbReference>
<dbReference type="GO" id="GO:0006405">
    <property type="term" value="P:RNA export from nucleus"/>
    <property type="evidence" value="ECO:0007669"/>
    <property type="project" value="TreeGrafter"/>
</dbReference>
<evidence type="ECO:0000313" key="2">
    <source>
        <dbReference type="EMBL" id="CAI5714576.1"/>
    </source>
</evidence>
<gene>
    <name evidence="2" type="ORF">PFR002_LOCUS2937</name>
</gene>
<evidence type="ECO:0000313" key="3">
    <source>
        <dbReference type="Proteomes" id="UP001159659"/>
    </source>
</evidence>